<dbReference type="SUPFAM" id="SSF101821">
    <property type="entry name" value="Aminopeptidase/glucanase lid domain"/>
    <property type="match status" value="1"/>
</dbReference>
<dbReference type="RefSeq" id="WP_270453653.1">
    <property type="nucleotide sequence ID" value="NZ_JADPIE010000003.1"/>
</dbReference>
<keyword evidence="3" id="KW-0645">Protease</keyword>
<dbReference type="InterPro" id="IPR008007">
    <property type="entry name" value="Peptidase_M42"/>
</dbReference>
<dbReference type="AlphaFoldDB" id="A0A931AQP6"/>
<evidence type="ECO:0000256" key="3">
    <source>
        <dbReference type="ARBA" id="ARBA00022670"/>
    </source>
</evidence>
<dbReference type="PIRSF" id="PIRSF001123">
    <property type="entry name" value="PepA_GA"/>
    <property type="match status" value="1"/>
</dbReference>
<feature type="binding site" evidence="8">
    <location>
        <position position="62"/>
    </location>
    <ligand>
        <name>Zn(2+)</name>
        <dbReference type="ChEBI" id="CHEBI:29105"/>
        <label>1</label>
    </ligand>
</feature>
<dbReference type="Gene3D" id="2.40.30.40">
    <property type="entry name" value="Peptidase M42, domain 2"/>
    <property type="match status" value="1"/>
</dbReference>
<dbReference type="InterPro" id="IPR023367">
    <property type="entry name" value="Peptidase_M42_dom2"/>
</dbReference>
<accession>A0A931AQP6</accession>
<keyword evidence="4 8" id="KW-0479">Metal-binding</keyword>
<dbReference type="Gene3D" id="3.40.630.10">
    <property type="entry name" value="Zn peptidases"/>
    <property type="match status" value="1"/>
</dbReference>
<dbReference type="GO" id="GO:0006508">
    <property type="term" value="P:proteolysis"/>
    <property type="evidence" value="ECO:0007669"/>
    <property type="project" value="UniProtKB-KW"/>
</dbReference>
<comment type="caution">
    <text evidence="9">The sequence shown here is derived from an EMBL/GenBank/DDBJ whole genome shotgun (WGS) entry which is preliminary data.</text>
</comment>
<reference evidence="9" key="1">
    <citation type="submission" date="2020-11" db="EMBL/GenBank/DDBJ databases">
        <title>Halonatronomonas betainensis gen. nov., sp. nov. a novel haloalkaliphilic representative of the family Halanaerobiacae capable of betaine degradation.</title>
        <authorList>
            <person name="Boltyanskaya Y."/>
            <person name="Kevbrin V."/>
            <person name="Detkova E."/>
            <person name="Grouzdev D.S."/>
            <person name="Koziaeva V."/>
            <person name="Zhilina T."/>
        </authorList>
    </citation>
    <scope>NUCLEOTIDE SEQUENCE</scope>
    <source>
        <strain evidence="9">Z-7014</strain>
    </source>
</reference>
<dbReference type="PANTHER" id="PTHR32481:SF9">
    <property type="entry name" value="ENDOGLUCANASE"/>
    <property type="match status" value="1"/>
</dbReference>
<feature type="binding site" evidence="8">
    <location>
        <position position="303"/>
    </location>
    <ligand>
        <name>Zn(2+)</name>
        <dbReference type="ChEBI" id="CHEBI:29105"/>
        <label>2</label>
    </ligand>
</feature>
<feature type="binding site" evidence="8">
    <location>
        <position position="164"/>
    </location>
    <ligand>
        <name>Zn(2+)</name>
        <dbReference type="ChEBI" id="CHEBI:29105"/>
        <label>1</label>
    </ligand>
</feature>
<gene>
    <name evidence="9" type="ORF">I0Q91_06625</name>
</gene>
<name>A0A931AQP6_9FIRM</name>
<evidence type="ECO:0000256" key="2">
    <source>
        <dbReference type="ARBA" id="ARBA00022438"/>
    </source>
</evidence>
<dbReference type="GO" id="GO:0004177">
    <property type="term" value="F:aminopeptidase activity"/>
    <property type="evidence" value="ECO:0007669"/>
    <property type="project" value="UniProtKB-UniRule"/>
</dbReference>
<keyword evidence="10" id="KW-1185">Reference proteome</keyword>
<evidence type="ECO:0000256" key="6">
    <source>
        <dbReference type="PIRNR" id="PIRNR001123"/>
    </source>
</evidence>
<evidence type="ECO:0000313" key="10">
    <source>
        <dbReference type="Proteomes" id="UP000621436"/>
    </source>
</evidence>
<dbReference type="SUPFAM" id="SSF53187">
    <property type="entry name" value="Zn-dependent exopeptidases"/>
    <property type="match status" value="1"/>
</dbReference>
<protein>
    <submittedName>
        <fullName evidence="9">M42 family metallopeptidase</fullName>
    </submittedName>
</protein>
<comment type="cofactor">
    <cofactor evidence="8">
        <name>a divalent metal cation</name>
        <dbReference type="ChEBI" id="CHEBI:60240"/>
    </cofactor>
    <text evidence="8">Binds 2 divalent metal cations per subunit.</text>
</comment>
<evidence type="ECO:0000313" key="9">
    <source>
        <dbReference type="EMBL" id="MBF8436742.1"/>
    </source>
</evidence>
<evidence type="ECO:0000256" key="8">
    <source>
        <dbReference type="PIRSR" id="PIRSR001123-2"/>
    </source>
</evidence>
<organism evidence="9 10">
    <name type="scientific">Halonatronomonas betaini</name>
    <dbReference type="NCBI Taxonomy" id="2778430"/>
    <lineage>
        <taxon>Bacteria</taxon>
        <taxon>Bacillati</taxon>
        <taxon>Bacillota</taxon>
        <taxon>Clostridia</taxon>
        <taxon>Halanaerobiales</taxon>
        <taxon>Halarsenatibacteraceae</taxon>
        <taxon>Halonatronomonas</taxon>
    </lineage>
</organism>
<proteinExistence type="inferred from homology"/>
<dbReference type="Pfam" id="PF05343">
    <property type="entry name" value="Peptidase_M42"/>
    <property type="match status" value="1"/>
</dbReference>
<evidence type="ECO:0000256" key="5">
    <source>
        <dbReference type="ARBA" id="ARBA00022801"/>
    </source>
</evidence>
<feature type="binding site" evidence="8">
    <location>
        <position position="164"/>
    </location>
    <ligand>
        <name>Zn(2+)</name>
        <dbReference type="ChEBI" id="CHEBI:29105"/>
        <label>2</label>
    </ligand>
</feature>
<dbReference type="PANTHER" id="PTHR32481">
    <property type="entry name" value="AMINOPEPTIDASE"/>
    <property type="match status" value="1"/>
</dbReference>
<comment type="similarity">
    <text evidence="1 6">Belongs to the peptidase M42 family.</text>
</comment>
<evidence type="ECO:0000256" key="1">
    <source>
        <dbReference type="ARBA" id="ARBA00006272"/>
    </source>
</evidence>
<sequence length="336" mass="36617">MLEILERVTAGFGPAGQEKNIRELIKTEIEGYVDELKVDNMGNLIAIKKGNGEGQKIMLAAHMDEIGIMITHIDDDGFLRFTTVGGVNPKHLVNRNFVFEDGTVGTVGVEKLDSYKDLKLDKLFLDIGAENKEKARETVGIGDVAVYQKKFNNNGQRVISNSLDDRAGCAVLISLLKEMDDSINDIYAVFTVQEEVGTRGAGPAAFGIEPDLALAVDVTGTGDTPEAHTMDVKLGNGAAIKVMDRGSIAHPGIKKMLAELAEENEISYQYEVLEFGATDARAIQLSRGGVPSGTLSIPTRYIHSPSEILDLDDLRDCTNLLIKFVECEKLAKIYKK</sequence>
<dbReference type="GO" id="GO:0046872">
    <property type="term" value="F:metal ion binding"/>
    <property type="evidence" value="ECO:0007669"/>
    <property type="project" value="UniProtKB-UniRule"/>
</dbReference>
<evidence type="ECO:0000256" key="4">
    <source>
        <dbReference type="ARBA" id="ARBA00022723"/>
    </source>
</evidence>
<dbReference type="Proteomes" id="UP000621436">
    <property type="component" value="Unassembled WGS sequence"/>
</dbReference>
<evidence type="ECO:0000256" key="7">
    <source>
        <dbReference type="PIRSR" id="PIRSR001123-1"/>
    </source>
</evidence>
<feature type="binding site" evidence="8">
    <location>
        <position position="217"/>
    </location>
    <ligand>
        <name>Zn(2+)</name>
        <dbReference type="ChEBI" id="CHEBI:29105"/>
        <label>1</label>
    </ligand>
</feature>
<dbReference type="EMBL" id="JADPIE010000003">
    <property type="protein sequence ID" value="MBF8436742.1"/>
    <property type="molecule type" value="Genomic_DNA"/>
</dbReference>
<keyword evidence="5" id="KW-0378">Hydrolase</keyword>
<dbReference type="InterPro" id="IPR051464">
    <property type="entry name" value="Peptidase_M42_aminopept"/>
</dbReference>
<feature type="active site" description="Proton acceptor" evidence="7">
    <location>
        <position position="194"/>
    </location>
</feature>
<keyword evidence="2" id="KW-0031">Aminopeptidase</keyword>
<dbReference type="CDD" id="cd05656">
    <property type="entry name" value="M42_Frv"/>
    <property type="match status" value="1"/>
</dbReference>
<feature type="binding site" evidence="8">
    <location>
        <position position="195"/>
    </location>
    <ligand>
        <name>Zn(2+)</name>
        <dbReference type="ChEBI" id="CHEBI:29105"/>
        <label>2</label>
    </ligand>
</feature>